<keyword evidence="3" id="KW-1185">Reference proteome</keyword>
<dbReference type="EMBL" id="JBFTWV010000379">
    <property type="protein sequence ID" value="KAL2782591.1"/>
    <property type="molecule type" value="Genomic_DNA"/>
</dbReference>
<gene>
    <name evidence="2" type="ORF">BJX66DRAFT_345704</name>
</gene>
<sequence length="186" mass="21300">MKLDLVILTSALASLPLSSAWRVRFYSLEENRGDQFTRAGPGGSGWKCHTNVGDLHNRVSSMQWWSDNPSHTTRCCIYLYTGKNCVGSLDRTFGHFCRNQYLNFHDWDVENRVNSYKTNCYKIDPDYARRSIDAGEGDELDDDFDPALYPELYQLADEFGEDFDPEVDEVFDEGVDTEAEPETTPL</sequence>
<evidence type="ECO:0000313" key="3">
    <source>
        <dbReference type="Proteomes" id="UP001610563"/>
    </source>
</evidence>
<comment type="caution">
    <text evidence="2">The sequence shown here is derived from an EMBL/GenBank/DDBJ whole genome shotgun (WGS) entry which is preliminary data.</text>
</comment>
<evidence type="ECO:0000313" key="2">
    <source>
        <dbReference type="EMBL" id="KAL2782591.1"/>
    </source>
</evidence>
<organism evidence="2 3">
    <name type="scientific">Aspergillus keveii</name>
    <dbReference type="NCBI Taxonomy" id="714993"/>
    <lineage>
        <taxon>Eukaryota</taxon>
        <taxon>Fungi</taxon>
        <taxon>Dikarya</taxon>
        <taxon>Ascomycota</taxon>
        <taxon>Pezizomycotina</taxon>
        <taxon>Eurotiomycetes</taxon>
        <taxon>Eurotiomycetidae</taxon>
        <taxon>Eurotiales</taxon>
        <taxon>Aspergillaceae</taxon>
        <taxon>Aspergillus</taxon>
        <taxon>Aspergillus subgen. Nidulantes</taxon>
    </lineage>
</organism>
<feature type="signal peptide" evidence="1">
    <location>
        <begin position="1"/>
        <end position="20"/>
    </location>
</feature>
<feature type="chain" id="PRO_5046933500" evidence="1">
    <location>
        <begin position="21"/>
        <end position="186"/>
    </location>
</feature>
<proteinExistence type="predicted"/>
<accession>A0ABR4FH81</accession>
<name>A0ABR4FH81_9EURO</name>
<evidence type="ECO:0000256" key="1">
    <source>
        <dbReference type="SAM" id="SignalP"/>
    </source>
</evidence>
<reference evidence="2 3" key="1">
    <citation type="submission" date="2024-07" db="EMBL/GenBank/DDBJ databases">
        <title>Section-level genome sequencing and comparative genomics of Aspergillus sections Usti and Cavernicolus.</title>
        <authorList>
            <consortium name="Lawrence Berkeley National Laboratory"/>
            <person name="Nybo J.L."/>
            <person name="Vesth T.C."/>
            <person name="Theobald S."/>
            <person name="Frisvad J.C."/>
            <person name="Larsen T.O."/>
            <person name="Kjaerboelling I."/>
            <person name="Rothschild-Mancinelli K."/>
            <person name="Lyhne E.K."/>
            <person name="Kogle M.E."/>
            <person name="Barry K."/>
            <person name="Clum A."/>
            <person name="Na H."/>
            <person name="Ledsgaard L."/>
            <person name="Lin J."/>
            <person name="Lipzen A."/>
            <person name="Kuo A."/>
            <person name="Riley R."/>
            <person name="Mondo S."/>
            <person name="Labutti K."/>
            <person name="Haridas S."/>
            <person name="Pangalinan J."/>
            <person name="Salamov A.A."/>
            <person name="Simmons B.A."/>
            <person name="Magnuson J.K."/>
            <person name="Chen J."/>
            <person name="Drula E."/>
            <person name="Henrissat B."/>
            <person name="Wiebenga A."/>
            <person name="Lubbers R.J."/>
            <person name="Gomes A.C."/>
            <person name="Makela M.R."/>
            <person name="Stajich J."/>
            <person name="Grigoriev I.V."/>
            <person name="Mortensen U.H."/>
            <person name="De Vries R.P."/>
            <person name="Baker S.E."/>
            <person name="Andersen M.R."/>
        </authorList>
    </citation>
    <scope>NUCLEOTIDE SEQUENCE [LARGE SCALE GENOMIC DNA]</scope>
    <source>
        <strain evidence="2 3">CBS 209.92</strain>
    </source>
</reference>
<protein>
    <submittedName>
        <fullName evidence="2">Uncharacterized protein</fullName>
    </submittedName>
</protein>
<dbReference type="Proteomes" id="UP001610563">
    <property type="component" value="Unassembled WGS sequence"/>
</dbReference>
<keyword evidence="1" id="KW-0732">Signal</keyword>